<keyword evidence="5" id="KW-0227">DNA damage</keyword>
<evidence type="ECO:0000256" key="2">
    <source>
        <dbReference type="ARBA" id="ARBA00007092"/>
    </source>
</evidence>
<dbReference type="Gene3D" id="3.60.10.10">
    <property type="entry name" value="Endonuclease/exonuclease/phosphatase"/>
    <property type="match status" value="1"/>
</dbReference>
<evidence type="ECO:0000256" key="10">
    <source>
        <dbReference type="PIRSR" id="PIRSR604808-3"/>
    </source>
</evidence>
<evidence type="ECO:0000256" key="6">
    <source>
        <dbReference type="ARBA" id="ARBA00022801"/>
    </source>
</evidence>
<feature type="site" description="Important for catalytic activity" evidence="10">
    <location>
        <position position="206"/>
    </location>
</feature>
<feature type="binding site" evidence="9">
    <location>
        <position position="12"/>
    </location>
    <ligand>
        <name>Mg(2+)</name>
        <dbReference type="ChEBI" id="CHEBI:18420"/>
        <label>1</label>
    </ligand>
</feature>
<dbReference type="PANTHER" id="PTHR22748">
    <property type="entry name" value="AP ENDONUCLEASE"/>
    <property type="match status" value="1"/>
</dbReference>
<reference evidence="12 13" key="1">
    <citation type="submission" date="2018-05" db="EMBL/GenBank/DDBJ databases">
        <authorList>
            <person name="Datahose"/>
        </authorList>
    </citation>
    <scope>NUCLEOTIDE SEQUENCE</scope>
</reference>
<evidence type="ECO:0000256" key="8">
    <source>
        <dbReference type="ARBA" id="ARBA00023204"/>
    </source>
</evidence>
<comment type="cofactor">
    <cofactor evidence="9">
        <name>Mg(2+)</name>
        <dbReference type="ChEBI" id="CHEBI:18420"/>
    </cofactor>
    <cofactor evidence="9">
        <name>Mn(2+)</name>
        <dbReference type="ChEBI" id="CHEBI:29035"/>
    </cofactor>
    <text evidence="9">Probably binds two magnesium or manganese ions per subunit.</text>
</comment>
<reference evidence="12" key="3">
    <citation type="submission" date="2025-08" db="UniProtKB">
        <authorList>
            <consortium name="Ensembl"/>
        </authorList>
    </citation>
    <scope>IDENTIFICATION</scope>
</reference>
<evidence type="ECO:0000313" key="13">
    <source>
        <dbReference type="Proteomes" id="UP000265100"/>
    </source>
</evidence>
<evidence type="ECO:0000256" key="1">
    <source>
        <dbReference type="ARBA" id="ARBA00000493"/>
    </source>
</evidence>
<keyword evidence="9" id="KW-0464">Manganese</keyword>
<dbReference type="InterPro" id="IPR036691">
    <property type="entry name" value="Endo/exonu/phosph_ase_sf"/>
</dbReference>
<proteinExistence type="inferred from homology"/>
<reference evidence="13" key="2">
    <citation type="submission" date="2023-03" db="EMBL/GenBank/DDBJ databases">
        <authorList>
            <consortium name="Wellcome Sanger Institute Data Sharing"/>
        </authorList>
    </citation>
    <scope>NUCLEOTIDE SEQUENCE [LARGE SCALE GENOMIC DNA]</scope>
</reference>
<keyword evidence="4 9" id="KW-0479">Metal-binding</keyword>
<dbReference type="InterPro" id="IPR004808">
    <property type="entry name" value="AP_endonuc_1"/>
</dbReference>
<protein>
    <recommendedName>
        <fullName evidence="3">exodeoxyribonuclease III</fullName>
        <ecNumber evidence="3">3.1.11.2</ecNumber>
    </recommendedName>
</protein>
<keyword evidence="6" id="KW-0378">Hydrolase</keyword>
<feature type="domain" description="Endonuclease/exonuclease/phosphatase" evidence="11">
    <location>
        <begin position="9"/>
        <end position="212"/>
    </location>
</feature>
<dbReference type="GO" id="GO:0003906">
    <property type="term" value="F:DNA-(apurinic or apyrimidinic site) endonuclease activity"/>
    <property type="evidence" value="ECO:0007669"/>
    <property type="project" value="TreeGrafter"/>
</dbReference>
<dbReference type="GeneTree" id="ENSGT01130000279088"/>
<organism evidence="12 13">
    <name type="scientific">Astatotilapia calliptera</name>
    <name type="common">Eastern happy</name>
    <name type="synonym">Chromis callipterus</name>
    <dbReference type="NCBI Taxonomy" id="8154"/>
    <lineage>
        <taxon>Eukaryota</taxon>
        <taxon>Metazoa</taxon>
        <taxon>Chordata</taxon>
        <taxon>Craniata</taxon>
        <taxon>Vertebrata</taxon>
        <taxon>Euteleostomi</taxon>
        <taxon>Actinopterygii</taxon>
        <taxon>Neopterygii</taxon>
        <taxon>Teleostei</taxon>
        <taxon>Neoteleostei</taxon>
        <taxon>Acanthomorphata</taxon>
        <taxon>Ovalentaria</taxon>
        <taxon>Cichlomorphae</taxon>
        <taxon>Cichliformes</taxon>
        <taxon>Cichlidae</taxon>
        <taxon>African cichlids</taxon>
        <taxon>Pseudocrenilabrinae</taxon>
        <taxon>Haplochromini</taxon>
        <taxon>Astatotilapia</taxon>
    </lineage>
</organism>
<evidence type="ECO:0000313" key="12">
    <source>
        <dbReference type="Ensembl" id="ENSACLP00000052838.1"/>
    </source>
</evidence>
<dbReference type="InterPro" id="IPR005135">
    <property type="entry name" value="Endo/exonuclease/phosphatase"/>
</dbReference>
<evidence type="ECO:0000256" key="4">
    <source>
        <dbReference type="ARBA" id="ARBA00022723"/>
    </source>
</evidence>
<dbReference type="GO" id="GO:0006284">
    <property type="term" value="P:base-excision repair"/>
    <property type="evidence" value="ECO:0007669"/>
    <property type="project" value="TreeGrafter"/>
</dbReference>
<comment type="catalytic activity">
    <reaction evidence="1">
        <text>Exonucleolytic cleavage in the 3'- to 5'-direction to yield nucleoside 5'-phosphates.</text>
        <dbReference type="EC" id="3.1.11.2"/>
    </reaction>
</comment>
<dbReference type="GO" id="GO:0046872">
    <property type="term" value="F:metal ion binding"/>
    <property type="evidence" value="ECO:0007669"/>
    <property type="project" value="UniProtKB-KW"/>
</dbReference>
<keyword evidence="7 9" id="KW-0460">Magnesium</keyword>
<feature type="binding site" evidence="9">
    <location>
        <position position="145"/>
    </location>
    <ligand>
        <name>Mg(2+)</name>
        <dbReference type="ChEBI" id="CHEBI:18420"/>
        <label>1</label>
    </ligand>
</feature>
<comment type="similarity">
    <text evidence="2">Belongs to the DNA repair enzymes AP/ExoA family.</text>
</comment>
<name>A0AAX7T7K1_ASTCA</name>
<feature type="binding site" evidence="9">
    <location>
        <position position="41"/>
    </location>
    <ligand>
        <name>Mg(2+)</name>
        <dbReference type="ChEBI" id="CHEBI:18420"/>
        <label>1</label>
    </ligand>
</feature>
<dbReference type="Ensembl" id="ENSACLT00000059639.1">
    <property type="protein sequence ID" value="ENSACLP00000052838.1"/>
    <property type="gene ID" value="ENSACLG00000028642.1"/>
</dbReference>
<dbReference type="Proteomes" id="UP000265100">
    <property type="component" value="Chromosome 18"/>
</dbReference>
<evidence type="ECO:0000256" key="9">
    <source>
        <dbReference type="PIRSR" id="PIRSR604808-2"/>
    </source>
</evidence>
<dbReference type="GO" id="GO:0005634">
    <property type="term" value="C:nucleus"/>
    <property type="evidence" value="ECO:0007669"/>
    <property type="project" value="TreeGrafter"/>
</dbReference>
<dbReference type="EC" id="3.1.11.2" evidence="3"/>
<keyword evidence="8" id="KW-0234">DNA repair</keyword>
<feature type="binding site" evidence="9">
    <location>
        <position position="143"/>
    </location>
    <ligand>
        <name>Mg(2+)</name>
        <dbReference type="ChEBI" id="CHEBI:18420"/>
        <label>1</label>
    </ligand>
</feature>
<dbReference type="PANTHER" id="PTHR22748:SF26">
    <property type="entry name" value="ENDONUCLEASE_EXONUCLEASE_PHOSPHATASE DOMAIN-CONTAINING PROTEIN"/>
    <property type="match status" value="1"/>
</dbReference>
<dbReference type="Pfam" id="PF03372">
    <property type="entry name" value="Exo_endo_phos"/>
    <property type="match status" value="1"/>
</dbReference>
<dbReference type="GO" id="GO:0008081">
    <property type="term" value="F:phosphoric diester hydrolase activity"/>
    <property type="evidence" value="ECO:0007669"/>
    <property type="project" value="TreeGrafter"/>
</dbReference>
<dbReference type="CDD" id="cd09076">
    <property type="entry name" value="L1-EN"/>
    <property type="match status" value="1"/>
</dbReference>
<dbReference type="AlphaFoldDB" id="A0AAX7T7K1"/>
<dbReference type="GO" id="GO:0008311">
    <property type="term" value="F:double-stranded DNA 3'-5' DNA exonuclease activity"/>
    <property type="evidence" value="ECO:0007669"/>
    <property type="project" value="UniProtKB-EC"/>
</dbReference>
<sequence length="217" mass="24688">MGNVDVNIVSWNINGCGTPVKRKKVLSYLKSHNADIAYIQETHFANENEALKLKRDWVGKVFHNSRSSKSRGVMVLINKRLNFVLLKESRDEDGRVLALQALINGVQVVLCNIYAPNRDEPNFMDEVNKMLGNMKGQILLGGDFNNVMDEYIDRSAINATSSTRTGTAIDALKEDLSVVDIWRLVHPMEREYTFYSHSHKTYSQIDYFLISKSCVNL</sequence>
<dbReference type="SUPFAM" id="SSF56219">
    <property type="entry name" value="DNase I-like"/>
    <property type="match status" value="1"/>
</dbReference>
<feature type="site" description="Transition state stabilizer" evidence="10">
    <location>
        <position position="145"/>
    </location>
</feature>
<evidence type="ECO:0000256" key="5">
    <source>
        <dbReference type="ARBA" id="ARBA00022763"/>
    </source>
</evidence>
<evidence type="ECO:0000256" key="3">
    <source>
        <dbReference type="ARBA" id="ARBA00012115"/>
    </source>
</evidence>
<evidence type="ECO:0000259" key="11">
    <source>
        <dbReference type="Pfam" id="PF03372"/>
    </source>
</evidence>
<reference evidence="12" key="4">
    <citation type="submission" date="2025-09" db="UniProtKB">
        <authorList>
            <consortium name="Ensembl"/>
        </authorList>
    </citation>
    <scope>IDENTIFICATION</scope>
</reference>
<accession>A0AAX7T7K1</accession>
<keyword evidence="13" id="KW-1185">Reference proteome</keyword>
<evidence type="ECO:0000256" key="7">
    <source>
        <dbReference type="ARBA" id="ARBA00022842"/>
    </source>
</evidence>